<dbReference type="EMBL" id="CAEZVF010000075">
    <property type="protein sequence ID" value="CAB4621586.1"/>
    <property type="molecule type" value="Genomic_DNA"/>
</dbReference>
<gene>
    <name evidence="1" type="ORF">UFOPK1939_00601</name>
</gene>
<evidence type="ECO:0000313" key="1">
    <source>
        <dbReference type="EMBL" id="CAB4621586.1"/>
    </source>
</evidence>
<dbReference type="AntiFam" id="ANF00072">
    <property type="entry name" value="Shadow ORF (opposite TypA)"/>
</dbReference>
<dbReference type="AlphaFoldDB" id="A0A6J6I861"/>
<reference evidence="1" key="1">
    <citation type="submission" date="2020-05" db="EMBL/GenBank/DDBJ databases">
        <authorList>
            <person name="Chiriac C."/>
            <person name="Salcher M."/>
            <person name="Ghai R."/>
            <person name="Kavagutti S V."/>
        </authorList>
    </citation>
    <scope>NUCLEOTIDE SEQUENCE</scope>
</reference>
<protein>
    <submittedName>
        <fullName evidence="1">Unannotated protein</fullName>
    </submittedName>
</protein>
<sequence length="94" mass="10366">MSWCVNQIQDVRDISVRSILWSPRQTDGLRLNRDAAFALDVHAVEVLRSHVAGINDTGELQHAVGQGGFTVVNMRDDAEVAQQLRRGGTGLGRR</sequence>
<accession>A0A6J6I861</accession>
<proteinExistence type="predicted"/>
<organism evidence="1">
    <name type="scientific">freshwater metagenome</name>
    <dbReference type="NCBI Taxonomy" id="449393"/>
    <lineage>
        <taxon>unclassified sequences</taxon>
        <taxon>metagenomes</taxon>
        <taxon>ecological metagenomes</taxon>
    </lineage>
</organism>
<name>A0A6J6I861_9ZZZZ</name>